<proteinExistence type="predicted"/>
<organism evidence="1 2">
    <name type="scientific">Persea americana</name>
    <name type="common">Avocado</name>
    <dbReference type="NCBI Taxonomy" id="3435"/>
    <lineage>
        <taxon>Eukaryota</taxon>
        <taxon>Viridiplantae</taxon>
        <taxon>Streptophyta</taxon>
        <taxon>Embryophyta</taxon>
        <taxon>Tracheophyta</taxon>
        <taxon>Spermatophyta</taxon>
        <taxon>Magnoliopsida</taxon>
        <taxon>Magnoliidae</taxon>
        <taxon>Laurales</taxon>
        <taxon>Lauraceae</taxon>
        <taxon>Persea</taxon>
    </lineage>
</organism>
<sequence length="837" mass="92832">METLLVSATLLPFSTLNPISTPPSLFHFRSFPPKPPLPLPRNQRIWNSKKPIFIASASNFGGWDELESYEDPVVSGELEQFRKFLISIGIDDRKHVYLFLAGFVSALVIARVRFSSIVVFPAFVLLFFVGYSIGIARRGNAGIKNGSLSSAEKESGFSVTAEKLRSLRDSLGESDVKMSELKIRMEGVVDSNRIEIGEIKRYQTIVESVRVLIMSARGVLGTVFGGDSRPLDLNGQMGILYCERDSSNERAGDLEAERNLNDKSSRRERELDAIGFGYFQSLIGRLFQKISVGLKPHKVKGVVKQESNDQMNSVHVNGQLIVEGRNGSVQINKIELDGRNGCFQINKVEDGIVQINKIEVEGSIRSSNYILGNFSNDLFPQEALKNPAVNRVPEQDMVRPNENVTILSDPKMKPSYKADFAGSGVKAKMSKALCEGANRSSPEMAPSDEIIFDNAAPMINGKQVDRSGHQSYRDDMLSFDDGLSTQNIGLQFSNEHRNFQKLGLWNQGEAHTPHGKVSVPDGLGICQENGKLGVDNGMCSQSLREELGETTKLQEKAISNNHIYMGGMEQDEEPSSSTVLDDEFTRHLKEANGLLKKAREDLIQVDDEMTEILLCKSASLLSRALKMEPTSLQAVGQLGNTFLLHGELKLKKSRELRALLSRSDCSSTEKGSRIWPEMLKYEGLSKDKITSVLVGVCEECEELLIEAGRKYRMALSIDGNDIRALYNWGLALSFRGQLIADVGPEAALDADKVYLAAIDKFDAMVSKSNAYTPDALFRWGVALQLRSHLRPSSSKEKLKLLHQAKRLLEDALRMDSDNPQVRKALSSCIAEINCRLL</sequence>
<evidence type="ECO:0000313" key="2">
    <source>
        <dbReference type="Proteomes" id="UP001234297"/>
    </source>
</evidence>
<name>A0ACC2MS97_PERAE</name>
<dbReference type="Proteomes" id="UP001234297">
    <property type="component" value="Chromosome 1"/>
</dbReference>
<evidence type="ECO:0000313" key="1">
    <source>
        <dbReference type="EMBL" id="KAJ8648269.1"/>
    </source>
</evidence>
<accession>A0ACC2MS97</accession>
<protein>
    <submittedName>
        <fullName evidence="1">Uncharacterized protein</fullName>
    </submittedName>
</protein>
<dbReference type="EMBL" id="CM056809">
    <property type="protein sequence ID" value="KAJ8648269.1"/>
    <property type="molecule type" value="Genomic_DNA"/>
</dbReference>
<comment type="caution">
    <text evidence="1">The sequence shown here is derived from an EMBL/GenBank/DDBJ whole genome shotgun (WGS) entry which is preliminary data.</text>
</comment>
<keyword evidence="2" id="KW-1185">Reference proteome</keyword>
<reference evidence="1 2" key="1">
    <citation type="journal article" date="2022" name="Hortic Res">
        <title>A haplotype resolved chromosomal level avocado genome allows analysis of novel avocado genes.</title>
        <authorList>
            <person name="Nath O."/>
            <person name="Fletcher S.J."/>
            <person name="Hayward A."/>
            <person name="Shaw L.M."/>
            <person name="Masouleh A.K."/>
            <person name="Furtado A."/>
            <person name="Henry R.J."/>
            <person name="Mitter N."/>
        </authorList>
    </citation>
    <scope>NUCLEOTIDE SEQUENCE [LARGE SCALE GENOMIC DNA]</scope>
    <source>
        <strain evidence="2">cv. Hass</strain>
    </source>
</reference>
<gene>
    <name evidence="1" type="ORF">MRB53_001292</name>
</gene>